<organism evidence="3 4">
    <name type="scientific">Massariosphaeria phaeospora</name>
    <dbReference type="NCBI Taxonomy" id="100035"/>
    <lineage>
        <taxon>Eukaryota</taxon>
        <taxon>Fungi</taxon>
        <taxon>Dikarya</taxon>
        <taxon>Ascomycota</taxon>
        <taxon>Pezizomycotina</taxon>
        <taxon>Dothideomycetes</taxon>
        <taxon>Pleosporomycetidae</taxon>
        <taxon>Pleosporales</taxon>
        <taxon>Pleosporales incertae sedis</taxon>
        <taxon>Massariosphaeria</taxon>
    </lineage>
</organism>
<dbReference type="Proteomes" id="UP000481861">
    <property type="component" value="Unassembled WGS sequence"/>
</dbReference>
<evidence type="ECO:0000313" key="3">
    <source>
        <dbReference type="EMBL" id="KAF2877263.1"/>
    </source>
</evidence>
<dbReference type="PANTHER" id="PTHR35394:SF5">
    <property type="entry name" value="DUF3176 DOMAIN-CONTAINING PROTEIN"/>
    <property type="match status" value="1"/>
</dbReference>
<feature type="transmembrane region" description="Helical" evidence="2">
    <location>
        <begin position="66"/>
        <end position="90"/>
    </location>
</feature>
<sequence>MTWLATGFFGTADKNGVAQALYLKPNISQGIADIAISMTNRIREGRNSTLVEGIEYREETFIRVSWAWLVLPGMVVLMSIVLLVATMMLCRKRGEGLWKNSVIATMFAQMRGWERLKSGKLSEMGDQAKGMEGRLEKNEEGELDFVRT</sequence>
<reference evidence="3 4" key="1">
    <citation type="submission" date="2020-01" db="EMBL/GenBank/DDBJ databases">
        <authorList>
            <consortium name="DOE Joint Genome Institute"/>
            <person name="Haridas S."/>
            <person name="Albert R."/>
            <person name="Binder M."/>
            <person name="Bloem J."/>
            <person name="Labutti K."/>
            <person name="Salamov A."/>
            <person name="Andreopoulos B."/>
            <person name="Baker S.E."/>
            <person name="Barry K."/>
            <person name="Bills G."/>
            <person name="Bluhm B.H."/>
            <person name="Cannon C."/>
            <person name="Castanera R."/>
            <person name="Culley D.E."/>
            <person name="Daum C."/>
            <person name="Ezra D."/>
            <person name="Gonzalez J.B."/>
            <person name="Henrissat B."/>
            <person name="Kuo A."/>
            <person name="Liang C."/>
            <person name="Lipzen A."/>
            <person name="Lutzoni F."/>
            <person name="Magnuson J."/>
            <person name="Mondo S."/>
            <person name="Nolan M."/>
            <person name="Ohm R."/>
            <person name="Pangilinan J."/>
            <person name="Park H.-J.H."/>
            <person name="Ramirez L."/>
            <person name="Alfaro M."/>
            <person name="Sun H."/>
            <person name="Tritt A."/>
            <person name="Yoshinaga Y."/>
            <person name="Zwiers L.-H.L."/>
            <person name="Turgeon B.G."/>
            <person name="Goodwin S.B."/>
            <person name="Spatafora J.W."/>
            <person name="Crous P.W."/>
            <person name="Grigoriev I.V."/>
        </authorList>
    </citation>
    <scope>NUCLEOTIDE SEQUENCE [LARGE SCALE GENOMIC DNA]</scope>
    <source>
        <strain evidence="3 4">CBS 611.86</strain>
    </source>
</reference>
<name>A0A7C8MJQ4_9PLEO</name>
<protein>
    <submittedName>
        <fullName evidence="3">Uncharacterized protein</fullName>
    </submittedName>
</protein>
<keyword evidence="4" id="KW-1185">Reference proteome</keyword>
<dbReference type="OrthoDB" id="5376804at2759"/>
<evidence type="ECO:0000256" key="1">
    <source>
        <dbReference type="SAM" id="MobiDB-lite"/>
    </source>
</evidence>
<feature type="region of interest" description="Disordered" evidence="1">
    <location>
        <begin position="127"/>
        <end position="148"/>
    </location>
</feature>
<keyword evidence="2" id="KW-1133">Transmembrane helix</keyword>
<dbReference type="PANTHER" id="PTHR35394">
    <property type="entry name" value="DUF3176 DOMAIN-CONTAINING PROTEIN"/>
    <property type="match status" value="1"/>
</dbReference>
<dbReference type="AlphaFoldDB" id="A0A7C8MJQ4"/>
<accession>A0A7C8MJQ4</accession>
<keyword evidence="2" id="KW-0812">Transmembrane</keyword>
<gene>
    <name evidence="3" type="ORF">BDV95DRAFT_558806</name>
</gene>
<feature type="compositionally biased region" description="Basic and acidic residues" evidence="1">
    <location>
        <begin position="129"/>
        <end position="148"/>
    </location>
</feature>
<proteinExistence type="predicted"/>
<comment type="caution">
    <text evidence="3">The sequence shown here is derived from an EMBL/GenBank/DDBJ whole genome shotgun (WGS) entry which is preliminary data.</text>
</comment>
<evidence type="ECO:0000256" key="2">
    <source>
        <dbReference type="SAM" id="Phobius"/>
    </source>
</evidence>
<evidence type="ECO:0000313" key="4">
    <source>
        <dbReference type="Proteomes" id="UP000481861"/>
    </source>
</evidence>
<keyword evidence="2" id="KW-0472">Membrane</keyword>
<dbReference type="EMBL" id="JAADJZ010000002">
    <property type="protein sequence ID" value="KAF2877263.1"/>
    <property type="molecule type" value="Genomic_DNA"/>
</dbReference>